<evidence type="ECO:0000313" key="2">
    <source>
        <dbReference type="EMBL" id="GMI22814.1"/>
    </source>
</evidence>
<keyword evidence="3" id="KW-1185">Reference proteome</keyword>
<dbReference type="Proteomes" id="UP001165060">
    <property type="component" value="Unassembled WGS sequence"/>
</dbReference>
<feature type="compositionally biased region" description="Polar residues" evidence="1">
    <location>
        <begin position="32"/>
        <end position="45"/>
    </location>
</feature>
<dbReference type="EMBL" id="BRYB01002624">
    <property type="protein sequence ID" value="GMI22814.1"/>
    <property type="molecule type" value="Genomic_DNA"/>
</dbReference>
<feature type="compositionally biased region" description="Low complexity" evidence="1">
    <location>
        <begin position="16"/>
        <end position="25"/>
    </location>
</feature>
<accession>A0ABQ6MAY9</accession>
<reference evidence="2 3" key="1">
    <citation type="journal article" date="2023" name="Commun. Biol.">
        <title>Genome analysis of Parmales, the sister group of diatoms, reveals the evolutionary specialization of diatoms from phago-mixotrophs to photoautotrophs.</title>
        <authorList>
            <person name="Ban H."/>
            <person name="Sato S."/>
            <person name="Yoshikawa S."/>
            <person name="Yamada K."/>
            <person name="Nakamura Y."/>
            <person name="Ichinomiya M."/>
            <person name="Sato N."/>
            <person name="Blanc-Mathieu R."/>
            <person name="Endo H."/>
            <person name="Kuwata A."/>
            <person name="Ogata H."/>
        </authorList>
    </citation>
    <scope>NUCLEOTIDE SEQUENCE [LARGE SCALE GENOMIC DNA]</scope>
</reference>
<feature type="region of interest" description="Disordered" evidence="1">
    <location>
        <begin position="1"/>
        <end position="45"/>
    </location>
</feature>
<sequence>MYTPGSKRAILKPSSAAEAAMAEMETTPPRRSYSSNSSTFGESPKNSATAAASWVFFSPQKEKRSKGSDFYDYYGSVDSPTLQDRDPYKSSKLMRKNLLSLIPLEGQGGLSDALTRMYMCASEKGPEDEVGEIQKRANKARLMTVALFTAYDTEFHRGMPLPRSQTAAGIGLAQALKDSCRERVVISGEEIKYSEPASEAPEVAAKELTDTLGKEIVKVAGRQGSEDLGRLVGRILGALCRTGSGGDTYCAVSALFDIAGTIGKSKPAGFGGDDDEEEAAGFPFLIMPANVLQESLTNKDGEAVDLPGPLRVSVRRDSAGAAVAEIVTTSLLDVHLADEVMQPQKKGMANPLVRLKATIVEAIAMDVKSAFRERSLRLSMC</sequence>
<protein>
    <submittedName>
        <fullName evidence="2">Uncharacterized protein</fullName>
    </submittedName>
</protein>
<organism evidence="2 3">
    <name type="scientific">Tetraparma gracilis</name>
    <dbReference type="NCBI Taxonomy" id="2962635"/>
    <lineage>
        <taxon>Eukaryota</taxon>
        <taxon>Sar</taxon>
        <taxon>Stramenopiles</taxon>
        <taxon>Ochrophyta</taxon>
        <taxon>Bolidophyceae</taxon>
        <taxon>Parmales</taxon>
        <taxon>Triparmaceae</taxon>
        <taxon>Tetraparma</taxon>
    </lineage>
</organism>
<evidence type="ECO:0000256" key="1">
    <source>
        <dbReference type="SAM" id="MobiDB-lite"/>
    </source>
</evidence>
<gene>
    <name evidence="2" type="ORF">TeGR_g12289</name>
</gene>
<name>A0ABQ6MAY9_9STRA</name>
<proteinExistence type="predicted"/>
<evidence type="ECO:0000313" key="3">
    <source>
        <dbReference type="Proteomes" id="UP001165060"/>
    </source>
</evidence>
<comment type="caution">
    <text evidence="2">The sequence shown here is derived from an EMBL/GenBank/DDBJ whole genome shotgun (WGS) entry which is preliminary data.</text>
</comment>